<keyword evidence="3" id="KW-0547">Nucleotide-binding</keyword>
<dbReference type="PANTHER" id="PTHR24223:SF415">
    <property type="entry name" value="FI20190P1"/>
    <property type="match status" value="1"/>
</dbReference>
<dbReference type="PROSITE" id="PS50929">
    <property type="entry name" value="ABC_TM1F"/>
    <property type="match status" value="1"/>
</dbReference>
<dbReference type="AlphaFoldDB" id="A0A915MRL9"/>
<keyword evidence="5 7" id="KW-1133">Transmembrane helix</keyword>
<dbReference type="GO" id="GO:0016020">
    <property type="term" value="C:membrane"/>
    <property type="evidence" value="ECO:0007669"/>
    <property type="project" value="InterPro"/>
</dbReference>
<keyword evidence="4" id="KW-0067">ATP-binding</keyword>
<evidence type="ECO:0000259" key="8">
    <source>
        <dbReference type="PROSITE" id="PS50929"/>
    </source>
</evidence>
<dbReference type="SUPFAM" id="SSF90123">
    <property type="entry name" value="ABC transporter transmembrane region"/>
    <property type="match status" value="1"/>
</dbReference>
<dbReference type="GO" id="GO:0140359">
    <property type="term" value="F:ABC-type transporter activity"/>
    <property type="evidence" value="ECO:0007669"/>
    <property type="project" value="InterPro"/>
</dbReference>
<keyword evidence="1" id="KW-0813">Transport</keyword>
<protein>
    <submittedName>
        <fullName evidence="10">ABC transmembrane type-1 domain-containing protein</fullName>
    </submittedName>
</protein>
<dbReference type="PANTHER" id="PTHR24223">
    <property type="entry name" value="ATP-BINDING CASSETTE SUB-FAMILY C"/>
    <property type="match status" value="1"/>
</dbReference>
<evidence type="ECO:0000256" key="7">
    <source>
        <dbReference type="SAM" id="Phobius"/>
    </source>
</evidence>
<dbReference type="Proteomes" id="UP000887561">
    <property type="component" value="Unplaced"/>
</dbReference>
<evidence type="ECO:0000313" key="9">
    <source>
        <dbReference type="Proteomes" id="UP000887561"/>
    </source>
</evidence>
<evidence type="ECO:0000313" key="10">
    <source>
        <dbReference type="WBParaSite" id="scaffold4669_cov182.g8527"/>
    </source>
</evidence>
<keyword evidence="2 7" id="KW-0812">Transmembrane</keyword>
<name>A0A915MRL9_MELJA</name>
<accession>A0A915MRL9</accession>
<evidence type="ECO:0000256" key="2">
    <source>
        <dbReference type="ARBA" id="ARBA00022692"/>
    </source>
</evidence>
<feature type="transmembrane region" description="Helical" evidence="7">
    <location>
        <begin position="132"/>
        <end position="151"/>
    </location>
</feature>
<evidence type="ECO:0000256" key="4">
    <source>
        <dbReference type="ARBA" id="ARBA00022840"/>
    </source>
</evidence>
<evidence type="ECO:0000256" key="1">
    <source>
        <dbReference type="ARBA" id="ARBA00022448"/>
    </source>
</evidence>
<evidence type="ECO:0000256" key="3">
    <source>
        <dbReference type="ARBA" id="ARBA00022741"/>
    </source>
</evidence>
<dbReference type="Gene3D" id="1.20.1560.10">
    <property type="entry name" value="ABC transporter type 1, transmembrane domain"/>
    <property type="match status" value="1"/>
</dbReference>
<dbReference type="Pfam" id="PF00664">
    <property type="entry name" value="ABC_membrane"/>
    <property type="match status" value="1"/>
</dbReference>
<dbReference type="WBParaSite" id="scaffold4669_cov182.g8527">
    <property type="protein sequence ID" value="scaffold4669_cov182.g8527"/>
    <property type="gene ID" value="scaffold4669_cov182.g8527"/>
</dbReference>
<evidence type="ECO:0000256" key="6">
    <source>
        <dbReference type="ARBA" id="ARBA00023136"/>
    </source>
</evidence>
<dbReference type="InterPro" id="IPR036640">
    <property type="entry name" value="ABC1_TM_sf"/>
</dbReference>
<dbReference type="GO" id="GO:0005524">
    <property type="term" value="F:ATP binding"/>
    <property type="evidence" value="ECO:0007669"/>
    <property type="project" value="UniProtKB-KW"/>
</dbReference>
<keyword evidence="6 7" id="KW-0472">Membrane</keyword>
<feature type="domain" description="ABC transmembrane type-1" evidence="8">
    <location>
        <begin position="21"/>
        <end position="190"/>
    </location>
</feature>
<sequence>MMNSVGCKVQSVLTSAVYAKVNLMAIDVDRFYQVIPLLQQIWSSPLQVVLSLFVLYQVMGWSVIGGVLFMIALIPCNLCVVRRTKIWQVLTGIRAVKLYAWEVPMKQVIDQIREHEVKLIRKAALLRTCSDVLNLTSPYFVSIITFALYIFSDPIHNILTPEVAFVSLTLFSQLRIPMMVLAELIGQLVQTAVSNRRLKHFLVAGEIDPEAVERDLDPQCESFKYLSGIIFSCTLISRPLR</sequence>
<dbReference type="InterPro" id="IPR050173">
    <property type="entry name" value="ABC_transporter_C-like"/>
</dbReference>
<feature type="transmembrane region" description="Helical" evidence="7">
    <location>
        <begin position="58"/>
        <end position="80"/>
    </location>
</feature>
<proteinExistence type="predicted"/>
<dbReference type="InterPro" id="IPR011527">
    <property type="entry name" value="ABC1_TM_dom"/>
</dbReference>
<organism evidence="9 10">
    <name type="scientific">Meloidogyne javanica</name>
    <name type="common">Root-knot nematode worm</name>
    <dbReference type="NCBI Taxonomy" id="6303"/>
    <lineage>
        <taxon>Eukaryota</taxon>
        <taxon>Metazoa</taxon>
        <taxon>Ecdysozoa</taxon>
        <taxon>Nematoda</taxon>
        <taxon>Chromadorea</taxon>
        <taxon>Rhabditida</taxon>
        <taxon>Tylenchina</taxon>
        <taxon>Tylenchomorpha</taxon>
        <taxon>Tylenchoidea</taxon>
        <taxon>Meloidogynidae</taxon>
        <taxon>Meloidogyninae</taxon>
        <taxon>Meloidogyne</taxon>
        <taxon>Meloidogyne incognita group</taxon>
    </lineage>
</organism>
<keyword evidence="9" id="KW-1185">Reference proteome</keyword>
<evidence type="ECO:0000256" key="5">
    <source>
        <dbReference type="ARBA" id="ARBA00022989"/>
    </source>
</evidence>
<reference evidence="10" key="1">
    <citation type="submission" date="2022-11" db="UniProtKB">
        <authorList>
            <consortium name="WormBaseParasite"/>
        </authorList>
    </citation>
    <scope>IDENTIFICATION</scope>
</reference>